<feature type="transmembrane region" description="Helical" evidence="7">
    <location>
        <begin position="173"/>
        <end position="195"/>
    </location>
</feature>
<organism evidence="8 9">
    <name type="scientific">Lentinus brumalis</name>
    <dbReference type="NCBI Taxonomy" id="2498619"/>
    <lineage>
        <taxon>Eukaryota</taxon>
        <taxon>Fungi</taxon>
        <taxon>Dikarya</taxon>
        <taxon>Basidiomycota</taxon>
        <taxon>Agaricomycotina</taxon>
        <taxon>Agaricomycetes</taxon>
        <taxon>Polyporales</taxon>
        <taxon>Polyporaceae</taxon>
        <taxon>Lentinus</taxon>
    </lineage>
</organism>
<dbReference type="OrthoDB" id="4476201at2759"/>
<dbReference type="InterPro" id="IPR002293">
    <property type="entry name" value="AA/rel_permease1"/>
</dbReference>
<dbReference type="EMBL" id="KZ857425">
    <property type="protein sequence ID" value="RDX46617.1"/>
    <property type="molecule type" value="Genomic_DNA"/>
</dbReference>
<dbReference type="InterPro" id="IPR004840">
    <property type="entry name" value="Amino_acid_permease_CS"/>
</dbReference>
<feature type="region of interest" description="Disordered" evidence="6">
    <location>
        <begin position="524"/>
        <end position="548"/>
    </location>
</feature>
<keyword evidence="9" id="KW-1185">Reference proteome</keyword>
<proteinExistence type="predicted"/>
<dbReference type="PANTHER" id="PTHR45649">
    <property type="entry name" value="AMINO-ACID PERMEASE BAT1"/>
    <property type="match status" value="1"/>
</dbReference>
<name>A0A371D256_9APHY</name>
<reference evidence="8 9" key="1">
    <citation type="journal article" date="2018" name="Biotechnol. Biofuels">
        <title>Integrative visual omics of the white-rot fungus Polyporus brumalis exposes the biotechnological potential of its oxidative enzymes for delignifying raw plant biomass.</title>
        <authorList>
            <person name="Miyauchi S."/>
            <person name="Rancon A."/>
            <person name="Drula E."/>
            <person name="Hage H."/>
            <person name="Chaduli D."/>
            <person name="Favel A."/>
            <person name="Grisel S."/>
            <person name="Henrissat B."/>
            <person name="Herpoel-Gimbert I."/>
            <person name="Ruiz-Duenas F.J."/>
            <person name="Chevret D."/>
            <person name="Hainaut M."/>
            <person name="Lin J."/>
            <person name="Wang M."/>
            <person name="Pangilinan J."/>
            <person name="Lipzen A."/>
            <person name="Lesage-Meessen L."/>
            <person name="Navarro D."/>
            <person name="Riley R."/>
            <person name="Grigoriev I.V."/>
            <person name="Zhou S."/>
            <person name="Raouche S."/>
            <person name="Rosso M.N."/>
        </authorList>
    </citation>
    <scope>NUCLEOTIDE SEQUENCE [LARGE SCALE GENOMIC DNA]</scope>
    <source>
        <strain evidence="8 9">BRFM 1820</strain>
    </source>
</reference>
<dbReference type="GO" id="GO:0016020">
    <property type="term" value="C:membrane"/>
    <property type="evidence" value="ECO:0007669"/>
    <property type="project" value="UniProtKB-SubCell"/>
</dbReference>
<feature type="transmembrane region" description="Helical" evidence="7">
    <location>
        <begin position="125"/>
        <end position="145"/>
    </location>
</feature>
<feature type="transmembrane region" description="Helical" evidence="7">
    <location>
        <begin position="77"/>
        <end position="98"/>
    </location>
</feature>
<feature type="transmembrane region" description="Helical" evidence="7">
    <location>
        <begin position="481"/>
        <end position="500"/>
    </location>
</feature>
<accession>A0A371D256</accession>
<feature type="transmembrane region" description="Helical" evidence="7">
    <location>
        <begin position="445"/>
        <end position="469"/>
    </location>
</feature>
<evidence type="ECO:0000256" key="1">
    <source>
        <dbReference type="ARBA" id="ARBA00004141"/>
    </source>
</evidence>
<feature type="transmembrane region" description="Helical" evidence="7">
    <location>
        <begin position="202"/>
        <end position="220"/>
    </location>
</feature>
<dbReference type="Proteomes" id="UP000256964">
    <property type="component" value="Unassembled WGS sequence"/>
</dbReference>
<dbReference type="PIRSF" id="PIRSF006060">
    <property type="entry name" value="AA_transporter"/>
    <property type="match status" value="1"/>
</dbReference>
<feature type="transmembrane region" description="Helical" evidence="7">
    <location>
        <begin position="411"/>
        <end position="433"/>
    </location>
</feature>
<feature type="transmembrane region" description="Helical" evidence="7">
    <location>
        <begin position="49"/>
        <end position="71"/>
    </location>
</feature>
<dbReference type="AlphaFoldDB" id="A0A371D256"/>
<keyword evidence="4 7" id="KW-1133">Transmembrane helix</keyword>
<comment type="subcellular location">
    <subcellularLocation>
        <location evidence="1">Membrane</location>
        <topology evidence="1">Multi-pass membrane protein</topology>
    </subcellularLocation>
</comment>
<feature type="transmembrane region" description="Helical" evidence="7">
    <location>
        <begin position="385"/>
        <end position="405"/>
    </location>
</feature>
<feature type="transmembrane region" description="Helical" evidence="7">
    <location>
        <begin position="334"/>
        <end position="355"/>
    </location>
</feature>
<sequence length="548" mass="58422">MKTDSPTEVHVQNVAGHPRETGSLVSDEAALAGLGYKQEFKRAFHPIEVFGLGFSIIGLFPSIASVLVFAIPYGGPIAIVWGWAVCSAFLMFVALALAELGSAAPTSGGLYYWTWMYAPPRWRKVLSWVVGYSNSIGLIGGLASIDWGCAVQLMAAVSIGTNQSFVPTTGQTYAVFVALLVSHGIVASLATSIIARLQGVYIALNVLLCLAIIIALPVATPSEFKNTPSFAFGGFSNFYRWPNGFAFVLSFLAPLWTIGGFDASVHISEEASNARTAVPWALVSAVGIAGLLGWIVNIVIAFCMGTDMESIMSNPIGQPMATILFNSLGRNGTLAVWSIVVVVQYLMGSSILTAASRQVFAFARDQGLPFSGLIYRVNRKTGTPVNAVWAAAFIALLLGLLAFAGPTANSAIFSLAIAGQYIAYTIPILSRFLGGRQWTPGPFSLGRFGLPVAIVAVAWMVFSVTILAFPTAPAPNGQGMNYMVVVIGGWIILCLVYYHIPVHGGACWFNGPLVTIEEAESTGIVRAQDDRDPPDETKEEKKLEGSRM</sequence>
<feature type="transmembrane region" description="Helical" evidence="7">
    <location>
        <begin position="277"/>
        <end position="302"/>
    </location>
</feature>
<keyword evidence="5 7" id="KW-0472">Membrane</keyword>
<evidence type="ECO:0000313" key="8">
    <source>
        <dbReference type="EMBL" id="RDX46617.1"/>
    </source>
</evidence>
<dbReference type="GO" id="GO:0022857">
    <property type="term" value="F:transmembrane transporter activity"/>
    <property type="evidence" value="ECO:0007669"/>
    <property type="project" value="InterPro"/>
</dbReference>
<dbReference type="Gene3D" id="1.20.1740.10">
    <property type="entry name" value="Amino acid/polyamine transporter I"/>
    <property type="match status" value="1"/>
</dbReference>
<gene>
    <name evidence="8" type="ORF">OH76DRAFT_1355737</name>
</gene>
<evidence type="ECO:0000256" key="2">
    <source>
        <dbReference type="ARBA" id="ARBA00022448"/>
    </source>
</evidence>
<dbReference type="PANTHER" id="PTHR45649:SF6">
    <property type="entry name" value="GABA-SPECIFIC PERMEASE"/>
    <property type="match status" value="1"/>
</dbReference>
<dbReference type="PROSITE" id="PS00218">
    <property type="entry name" value="AMINO_ACID_PERMEASE_1"/>
    <property type="match status" value="1"/>
</dbReference>
<evidence type="ECO:0000256" key="3">
    <source>
        <dbReference type="ARBA" id="ARBA00022692"/>
    </source>
</evidence>
<dbReference type="Pfam" id="PF13520">
    <property type="entry name" value="AA_permease_2"/>
    <property type="match status" value="1"/>
</dbReference>
<evidence type="ECO:0000313" key="9">
    <source>
        <dbReference type="Proteomes" id="UP000256964"/>
    </source>
</evidence>
<feature type="compositionally biased region" description="Basic and acidic residues" evidence="6">
    <location>
        <begin position="527"/>
        <end position="548"/>
    </location>
</feature>
<keyword evidence="3 7" id="KW-0812">Transmembrane</keyword>
<evidence type="ECO:0000256" key="4">
    <source>
        <dbReference type="ARBA" id="ARBA00022989"/>
    </source>
</evidence>
<feature type="transmembrane region" description="Helical" evidence="7">
    <location>
        <begin position="245"/>
        <end position="265"/>
    </location>
</feature>
<evidence type="ECO:0000256" key="6">
    <source>
        <dbReference type="SAM" id="MobiDB-lite"/>
    </source>
</evidence>
<evidence type="ECO:0000256" key="7">
    <source>
        <dbReference type="SAM" id="Phobius"/>
    </source>
</evidence>
<keyword evidence="2" id="KW-0813">Transport</keyword>
<protein>
    <submittedName>
        <fullName evidence="8">APC amino acid permease</fullName>
    </submittedName>
</protein>
<evidence type="ECO:0000256" key="5">
    <source>
        <dbReference type="ARBA" id="ARBA00023136"/>
    </source>
</evidence>
<dbReference type="STRING" id="139420.A0A371D256"/>
<dbReference type="GO" id="GO:0006865">
    <property type="term" value="P:amino acid transport"/>
    <property type="evidence" value="ECO:0007669"/>
    <property type="project" value="InterPro"/>
</dbReference>